<feature type="domain" description="DUF1266" evidence="3">
    <location>
        <begin position="122"/>
        <end position="298"/>
    </location>
</feature>
<keyword evidence="2" id="KW-0812">Transmembrane</keyword>
<name>A0A7W8QSN4_9ACTN</name>
<evidence type="ECO:0000259" key="3">
    <source>
        <dbReference type="Pfam" id="PF06889"/>
    </source>
</evidence>
<comment type="caution">
    <text evidence="4">The sequence shown here is derived from an EMBL/GenBank/DDBJ whole genome shotgun (WGS) entry which is preliminary data.</text>
</comment>
<dbReference type="Proteomes" id="UP000572635">
    <property type="component" value="Unassembled WGS sequence"/>
</dbReference>
<proteinExistence type="predicted"/>
<organism evidence="4 5">
    <name type="scientific">Nocardiopsis composta</name>
    <dbReference type="NCBI Taxonomy" id="157465"/>
    <lineage>
        <taxon>Bacteria</taxon>
        <taxon>Bacillati</taxon>
        <taxon>Actinomycetota</taxon>
        <taxon>Actinomycetes</taxon>
        <taxon>Streptosporangiales</taxon>
        <taxon>Nocardiopsidaceae</taxon>
        <taxon>Nocardiopsis</taxon>
    </lineage>
</organism>
<feature type="region of interest" description="Disordered" evidence="1">
    <location>
        <begin position="309"/>
        <end position="344"/>
    </location>
</feature>
<evidence type="ECO:0000256" key="1">
    <source>
        <dbReference type="SAM" id="MobiDB-lite"/>
    </source>
</evidence>
<dbReference type="Pfam" id="PF06889">
    <property type="entry name" value="DUF1266"/>
    <property type="match status" value="1"/>
</dbReference>
<keyword evidence="2" id="KW-0472">Membrane</keyword>
<feature type="transmembrane region" description="Helical" evidence="2">
    <location>
        <begin position="28"/>
        <end position="45"/>
    </location>
</feature>
<reference evidence="4 5" key="1">
    <citation type="submission" date="2020-08" db="EMBL/GenBank/DDBJ databases">
        <title>Sequencing the genomes of 1000 actinobacteria strains.</title>
        <authorList>
            <person name="Klenk H.-P."/>
        </authorList>
    </citation>
    <scope>NUCLEOTIDE SEQUENCE [LARGE SCALE GENOMIC DNA]</scope>
    <source>
        <strain evidence="4 5">DSM 44551</strain>
    </source>
</reference>
<dbReference type="RefSeq" id="WP_184399018.1">
    <property type="nucleotide sequence ID" value="NZ_BAAAJD010000094.1"/>
</dbReference>
<gene>
    <name evidence="4" type="ORF">HDA36_006008</name>
</gene>
<evidence type="ECO:0000256" key="2">
    <source>
        <dbReference type="SAM" id="Phobius"/>
    </source>
</evidence>
<sequence length="344" mass="36888">MLTAVAGIVGALVIGAWAVVAWGSKRRQPWLMAPLALIAVVLVVLGQPGWAFLPIAALLAGSFAELVIGAREAPTLRTKDPDGPLSTERWAAAVAAPFRVAVAEPWDVVVRPQLRRRYRKVLQAEWGVTDRAGLLAAVDRLWAELHSGPAADLVVDLRTGTARTRVPDGAPAGTEEQRVLLTPEQVVRMREVTGADDRAETVVIGAYEWWKSAHLVRLACGGATLDWLSQAETQNLLRRVASDLQRRYSGWQQLAEAFHAGYLLWHGGGPDEDVVDRVWVALGLLNSAPDSPWNLLPWDMPLERVPYEAPGSSAEAAGASDGRRGGSSSGPEGAVGGAPQAQRP</sequence>
<dbReference type="AlphaFoldDB" id="A0A7W8QSN4"/>
<dbReference type="InterPro" id="IPR009677">
    <property type="entry name" value="DUF1266"/>
</dbReference>
<feature type="compositionally biased region" description="Low complexity" evidence="1">
    <location>
        <begin position="309"/>
        <end position="320"/>
    </location>
</feature>
<dbReference type="EMBL" id="JACHDB010000002">
    <property type="protein sequence ID" value="MBB5435860.1"/>
    <property type="molecule type" value="Genomic_DNA"/>
</dbReference>
<accession>A0A7W8QSN4</accession>
<protein>
    <recommendedName>
        <fullName evidence="3">DUF1266 domain-containing protein</fullName>
    </recommendedName>
</protein>
<keyword evidence="2" id="KW-1133">Transmembrane helix</keyword>
<evidence type="ECO:0000313" key="4">
    <source>
        <dbReference type="EMBL" id="MBB5435860.1"/>
    </source>
</evidence>
<evidence type="ECO:0000313" key="5">
    <source>
        <dbReference type="Proteomes" id="UP000572635"/>
    </source>
</evidence>
<keyword evidence="5" id="KW-1185">Reference proteome</keyword>
<feature type="compositionally biased region" description="Gly residues" evidence="1">
    <location>
        <begin position="325"/>
        <end position="336"/>
    </location>
</feature>